<evidence type="ECO:0000256" key="1">
    <source>
        <dbReference type="SAM" id="MobiDB-lite"/>
    </source>
</evidence>
<dbReference type="AlphaFoldDB" id="A0A427Y7P8"/>
<evidence type="ECO:0000313" key="2">
    <source>
        <dbReference type="EMBL" id="RSH87107.1"/>
    </source>
</evidence>
<accession>A0A427Y7P8</accession>
<keyword evidence="3" id="KW-1185">Reference proteome</keyword>
<gene>
    <name evidence="2" type="ORF">EHS25_003596</name>
</gene>
<dbReference type="Proteomes" id="UP000279259">
    <property type="component" value="Unassembled WGS sequence"/>
</dbReference>
<protein>
    <submittedName>
        <fullName evidence="2">Uncharacterized protein</fullName>
    </submittedName>
</protein>
<proteinExistence type="predicted"/>
<dbReference type="EMBL" id="RSCD01000018">
    <property type="protein sequence ID" value="RSH87107.1"/>
    <property type="molecule type" value="Genomic_DNA"/>
</dbReference>
<reference evidence="2 3" key="1">
    <citation type="submission" date="2018-11" db="EMBL/GenBank/DDBJ databases">
        <title>Genome sequence of Saitozyma podzolica DSM 27192.</title>
        <authorList>
            <person name="Aliyu H."/>
            <person name="Gorte O."/>
            <person name="Ochsenreither K."/>
        </authorList>
    </citation>
    <scope>NUCLEOTIDE SEQUENCE [LARGE SCALE GENOMIC DNA]</scope>
    <source>
        <strain evidence="2 3">DSM 27192</strain>
    </source>
</reference>
<evidence type="ECO:0000313" key="3">
    <source>
        <dbReference type="Proteomes" id="UP000279259"/>
    </source>
</evidence>
<feature type="compositionally biased region" description="Basic and acidic residues" evidence="1">
    <location>
        <begin position="68"/>
        <end position="95"/>
    </location>
</feature>
<feature type="compositionally biased region" description="Gly residues" evidence="1">
    <location>
        <begin position="33"/>
        <end position="58"/>
    </location>
</feature>
<name>A0A427Y7P8_9TREE</name>
<comment type="caution">
    <text evidence="2">The sequence shown here is derived from an EMBL/GenBank/DDBJ whole genome shotgun (WGS) entry which is preliminary data.</text>
</comment>
<feature type="region of interest" description="Disordered" evidence="1">
    <location>
        <begin position="24"/>
        <end position="95"/>
    </location>
</feature>
<organism evidence="2 3">
    <name type="scientific">Saitozyma podzolica</name>
    <dbReference type="NCBI Taxonomy" id="1890683"/>
    <lineage>
        <taxon>Eukaryota</taxon>
        <taxon>Fungi</taxon>
        <taxon>Dikarya</taxon>
        <taxon>Basidiomycota</taxon>
        <taxon>Agaricomycotina</taxon>
        <taxon>Tremellomycetes</taxon>
        <taxon>Tremellales</taxon>
        <taxon>Trimorphomycetaceae</taxon>
        <taxon>Saitozyma</taxon>
    </lineage>
</organism>
<sequence>MCVTAAVSEAVGCSGCGFLVTEIGKDGENGVDGESGGGSENGDGGDYGEDGGNGGDGESGGDGENGEDLQKEMRLSELDARAKKEGVLGTNERVE</sequence>